<gene>
    <name evidence="1" type="ORF">CATMQ487_15470</name>
</gene>
<keyword evidence="2" id="KW-1185">Reference proteome</keyword>
<keyword evidence="1" id="KW-0347">Helicase</keyword>
<protein>
    <submittedName>
        <fullName evidence="1">Helicase</fullName>
    </submittedName>
</protein>
<accession>A0ABM7YJW4</accession>
<evidence type="ECO:0000313" key="2">
    <source>
        <dbReference type="Proteomes" id="UP001057498"/>
    </source>
</evidence>
<dbReference type="Proteomes" id="UP001057498">
    <property type="component" value="Chromosome"/>
</dbReference>
<sequence>MTTPTPWPERPAAPLDAPLCPLCGQSNACAPVASGRFGSACWCTELTLPAELFARLPAEARGTACICRACAVAAGAQPKG</sequence>
<dbReference type="GO" id="GO:0004386">
    <property type="term" value="F:helicase activity"/>
    <property type="evidence" value="ECO:0007669"/>
    <property type="project" value="UniProtKB-KW"/>
</dbReference>
<dbReference type="Pfam" id="PF14375">
    <property type="entry name" value="Cys_rich_CWC"/>
    <property type="match status" value="1"/>
</dbReference>
<dbReference type="RefSeq" id="WP_251972689.1">
    <property type="nucleotide sequence ID" value="NZ_AP025730.1"/>
</dbReference>
<name>A0ABM7YJW4_9BURK</name>
<organism evidence="1 2">
    <name type="scientific">Sphaerotilus microaerophilus</name>
    <dbReference type="NCBI Taxonomy" id="2914710"/>
    <lineage>
        <taxon>Bacteria</taxon>
        <taxon>Pseudomonadati</taxon>
        <taxon>Pseudomonadota</taxon>
        <taxon>Betaproteobacteria</taxon>
        <taxon>Burkholderiales</taxon>
        <taxon>Sphaerotilaceae</taxon>
        <taxon>Sphaerotilus</taxon>
    </lineage>
</organism>
<keyword evidence="1" id="KW-0067">ATP-binding</keyword>
<dbReference type="EMBL" id="AP025730">
    <property type="protein sequence ID" value="BDI04577.1"/>
    <property type="molecule type" value="Genomic_DNA"/>
</dbReference>
<evidence type="ECO:0000313" key="1">
    <source>
        <dbReference type="EMBL" id="BDI04577.1"/>
    </source>
</evidence>
<dbReference type="InterPro" id="IPR032720">
    <property type="entry name" value="Cys_rich_CWC"/>
</dbReference>
<keyword evidence="1" id="KW-0378">Hydrolase</keyword>
<reference evidence="1" key="1">
    <citation type="submission" date="2022-04" db="EMBL/GenBank/DDBJ databases">
        <title>Whole genome sequence of Sphaerotilus sp. FB-5.</title>
        <authorList>
            <person name="Takeda M."/>
            <person name="Narihara S."/>
            <person name="Akimoto M."/>
            <person name="Akimoto R."/>
            <person name="Nishiyashiki S."/>
            <person name="Murakami T."/>
        </authorList>
    </citation>
    <scope>NUCLEOTIDE SEQUENCE</scope>
    <source>
        <strain evidence="1">FB-5</strain>
    </source>
</reference>
<proteinExistence type="predicted"/>
<keyword evidence="1" id="KW-0547">Nucleotide-binding</keyword>